<comment type="caution">
    <text evidence="1">The sequence shown here is derived from an EMBL/GenBank/DDBJ whole genome shotgun (WGS) entry which is preliminary data.</text>
</comment>
<dbReference type="Proteomes" id="UP000298663">
    <property type="component" value="Unassembled WGS sequence"/>
</dbReference>
<evidence type="ECO:0000313" key="2">
    <source>
        <dbReference type="Proteomes" id="UP000298663"/>
    </source>
</evidence>
<gene>
    <name evidence="1" type="ORF">L596_021807</name>
</gene>
<protein>
    <submittedName>
        <fullName evidence="1">Uncharacterized protein</fullName>
    </submittedName>
</protein>
<organism evidence="1 2">
    <name type="scientific">Steinernema carpocapsae</name>
    <name type="common">Entomopathogenic nematode</name>
    <dbReference type="NCBI Taxonomy" id="34508"/>
    <lineage>
        <taxon>Eukaryota</taxon>
        <taxon>Metazoa</taxon>
        <taxon>Ecdysozoa</taxon>
        <taxon>Nematoda</taxon>
        <taxon>Chromadorea</taxon>
        <taxon>Rhabditida</taxon>
        <taxon>Tylenchina</taxon>
        <taxon>Panagrolaimomorpha</taxon>
        <taxon>Strongyloidoidea</taxon>
        <taxon>Steinernematidae</taxon>
        <taxon>Steinernema</taxon>
    </lineage>
</organism>
<evidence type="ECO:0000313" key="1">
    <source>
        <dbReference type="EMBL" id="TKR69677.1"/>
    </source>
</evidence>
<reference evidence="1 2" key="2">
    <citation type="journal article" date="2019" name="G3 (Bethesda)">
        <title>Hybrid Assembly of the Genome of the Entomopathogenic Nematode Steinernema carpocapsae Identifies the X-Chromosome.</title>
        <authorList>
            <person name="Serra L."/>
            <person name="Macchietto M."/>
            <person name="Macias-Munoz A."/>
            <person name="McGill C.J."/>
            <person name="Rodriguez I.M."/>
            <person name="Rodriguez B."/>
            <person name="Murad R."/>
            <person name="Mortazavi A."/>
        </authorList>
    </citation>
    <scope>NUCLEOTIDE SEQUENCE [LARGE SCALE GENOMIC DNA]</scope>
    <source>
        <strain evidence="1 2">ALL</strain>
    </source>
</reference>
<dbReference type="Gene3D" id="2.40.50.140">
    <property type="entry name" value="Nucleic acid-binding proteins"/>
    <property type="match status" value="1"/>
</dbReference>
<proteinExistence type="predicted"/>
<name>A0A4U5MJW7_STECR</name>
<reference evidence="1 2" key="1">
    <citation type="journal article" date="2015" name="Genome Biol.">
        <title>Comparative genomics of Steinernema reveals deeply conserved gene regulatory networks.</title>
        <authorList>
            <person name="Dillman A.R."/>
            <person name="Macchietto M."/>
            <person name="Porter C.F."/>
            <person name="Rogers A."/>
            <person name="Williams B."/>
            <person name="Antoshechkin I."/>
            <person name="Lee M.M."/>
            <person name="Goodwin Z."/>
            <person name="Lu X."/>
            <person name="Lewis E.E."/>
            <person name="Goodrich-Blair H."/>
            <person name="Stock S.P."/>
            <person name="Adams B.J."/>
            <person name="Sternberg P.W."/>
            <person name="Mortazavi A."/>
        </authorList>
    </citation>
    <scope>NUCLEOTIDE SEQUENCE [LARGE SCALE GENOMIC DNA]</scope>
    <source>
        <strain evidence="1 2">ALL</strain>
    </source>
</reference>
<keyword evidence="2" id="KW-1185">Reference proteome</keyword>
<sequence length="273" mass="31095">MQDSYEMILLDAHKHPFQFRAIRSLATKFAELKVGQVVQLNNYSCKHDEFVKFFGCPVPFALHAQQDTSFNVISSLSSNWNSRYVSVTNSCMDSTTLKMYHGILCTLRLQGIRFPTTVTKKADNTKSYVANLTFVTSDDKKVQLSFFDDQISKFKVLTRNEVYKIDHTHMKNKPKTEYADYELSSSNSKIKFTSITTPQKPVSSTLLEVANASVTDSIHNMKLYFITNLRVMTFTKVREYFTMEGIVTDGSLTEDGGLRCSCLQVVTKKEKTV</sequence>
<dbReference type="InterPro" id="IPR012340">
    <property type="entry name" value="NA-bd_OB-fold"/>
</dbReference>
<accession>A0A4U5MJW7</accession>
<dbReference type="AlphaFoldDB" id="A0A4U5MJW7"/>
<dbReference type="EMBL" id="AZBU02000007">
    <property type="protein sequence ID" value="TKR69677.1"/>
    <property type="molecule type" value="Genomic_DNA"/>
</dbReference>